<dbReference type="SMART" id="SM00233">
    <property type="entry name" value="PH"/>
    <property type="match status" value="1"/>
</dbReference>
<comment type="similarity">
    <text evidence="4">Belongs to the OSBP family.</text>
</comment>
<dbReference type="AlphaFoldDB" id="A0A210QRW4"/>
<dbReference type="GO" id="GO:0005829">
    <property type="term" value="C:cytosol"/>
    <property type="evidence" value="ECO:0007669"/>
    <property type="project" value="TreeGrafter"/>
</dbReference>
<dbReference type="CDD" id="cd13291">
    <property type="entry name" value="PH_ORP10_ORP11"/>
    <property type="match status" value="1"/>
</dbReference>
<evidence type="ECO:0000256" key="1">
    <source>
        <dbReference type="ARBA" id="ARBA00022448"/>
    </source>
</evidence>
<evidence type="ECO:0000259" key="7">
    <source>
        <dbReference type="PROSITE" id="PS50003"/>
    </source>
</evidence>
<dbReference type="Gene3D" id="6.10.140.1150">
    <property type="match status" value="1"/>
</dbReference>
<organism evidence="8 9">
    <name type="scientific">Mizuhopecten yessoensis</name>
    <name type="common">Japanese scallop</name>
    <name type="synonym">Patinopecten yessoensis</name>
    <dbReference type="NCBI Taxonomy" id="6573"/>
    <lineage>
        <taxon>Eukaryota</taxon>
        <taxon>Metazoa</taxon>
        <taxon>Spiralia</taxon>
        <taxon>Lophotrochozoa</taxon>
        <taxon>Mollusca</taxon>
        <taxon>Bivalvia</taxon>
        <taxon>Autobranchia</taxon>
        <taxon>Pteriomorphia</taxon>
        <taxon>Pectinida</taxon>
        <taxon>Pectinoidea</taxon>
        <taxon>Pectinidae</taxon>
        <taxon>Mizuhopecten</taxon>
    </lineage>
</organism>
<dbReference type="PANTHER" id="PTHR10972:SF141">
    <property type="entry name" value="OXYSTEROL-BINDING PROTEIN"/>
    <property type="match status" value="1"/>
</dbReference>
<evidence type="ECO:0000256" key="3">
    <source>
        <dbReference type="ARBA" id="ARBA00023121"/>
    </source>
</evidence>
<dbReference type="SUPFAM" id="SSF144000">
    <property type="entry name" value="Oxysterol-binding protein-like"/>
    <property type="match status" value="1"/>
</dbReference>
<keyword evidence="9" id="KW-1185">Reference proteome</keyword>
<sequence>MNYVARFPVGVVSHCKLDDAVTEVDKINVRMAATEKNVNLGLPDLSGLSEAEALQVMAVMQRAKDFEEVEGTKHMRQPMEGQLHKYTNAFKGWQFRWFVLDPESGMLEYFEKEEQKKQRPRGYVQLAASVISPSDEDSQTFTVNAANGELYRLRASDAKERQHWVDKLRSTAEYHTANMVNSSPSQKPDVRSLSINLSPNEASNIPVRPRKSPSVRGDHEGGPPTKAVAGRSHSKAPAAHPHTLDPFREVKEYIIEAEDYSESLNDKLNHLPSSGETVTGLDPDILLIKATSNATLTCLSQCLKMLQQRQGASVKPVPNSTAINWGDPNTQPINDHVAAPKATSSGGVPSPTGSFSSATSLPFTLPDQVQDGPINHDEEVEDSASYRDTDLGNEVEEHKSVILHLLSQLKLGMDLTKVVLPTFILERRSLLEMFADCMAHPDFFLKIADLPDPESRMLAVLEWYLTSFHAARQGSVAKKPYNPIIGETFHCSWRLQENNNKSSQSKDTSGSPDQINQTNDKNDGSCSKPAQLTFCAEQVSHHPPVSAFYFECPEKQMCMNASIYTKSRFMGMSIGVQMVGKICLKLLQHDEEYVFMMPSAYARSILTVPWAEMGDKITINCQKTNFVANVTFHTKPFYGGKLHRVSAEVKNNNLGTVACKVQGEWNNNLEFSYENGETKIIDVNNLNIIRKRVRPQDKQGDYESRKLWQHVTNALRVGDVNTATEHKHFLEERQREGERHRKETDTKFPTKYFHRIGDIWTYNNMLDLGSRENGLLQEVLITTVCDQERMDCFRKFS</sequence>
<keyword evidence="2 5" id="KW-0445">Lipid transport</keyword>
<feature type="region of interest" description="Disordered" evidence="6">
    <location>
        <begin position="499"/>
        <end position="525"/>
    </location>
</feature>
<dbReference type="PROSITE" id="PS50003">
    <property type="entry name" value="PH_DOMAIN"/>
    <property type="match status" value="1"/>
</dbReference>
<dbReference type="PROSITE" id="PS01013">
    <property type="entry name" value="OSBP"/>
    <property type="match status" value="1"/>
</dbReference>
<feature type="compositionally biased region" description="Low complexity" evidence="6">
    <location>
        <begin position="343"/>
        <end position="357"/>
    </location>
</feature>
<dbReference type="InterPro" id="IPR001849">
    <property type="entry name" value="PH_domain"/>
</dbReference>
<dbReference type="STRING" id="6573.A0A210QRW4"/>
<evidence type="ECO:0000313" key="9">
    <source>
        <dbReference type="Proteomes" id="UP000242188"/>
    </source>
</evidence>
<reference evidence="8 9" key="1">
    <citation type="journal article" date="2017" name="Nat. Ecol. Evol.">
        <title>Scallop genome provides insights into evolution of bilaterian karyotype and development.</title>
        <authorList>
            <person name="Wang S."/>
            <person name="Zhang J."/>
            <person name="Jiao W."/>
            <person name="Li J."/>
            <person name="Xun X."/>
            <person name="Sun Y."/>
            <person name="Guo X."/>
            <person name="Huan P."/>
            <person name="Dong B."/>
            <person name="Zhang L."/>
            <person name="Hu X."/>
            <person name="Sun X."/>
            <person name="Wang J."/>
            <person name="Zhao C."/>
            <person name="Wang Y."/>
            <person name="Wang D."/>
            <person name="Huang X."/>
            <person name="Wang R."/>
            <person name="Lv J."/>
            <person name="Li Y."/>
            <person name="Zhang Z."/>
            <person name="Liu B."/>
            <person name="Lu W."/>
            <person name="Hui Y."/>
            <person name="Liang J."/>
            <person name="Zhou Z."/>
            <person name="Hou R."/>
            <person name="Li X."/>
            <person name="Liu Y."/>
            <person name="Li H."/>
            <person name="Ning X."/>
            <person name="Lin Y."/>
            <person name="Zhao L."/>
            <person name="Xing Q."/>
            <person name="Dou J."/>
            <person name="Li Y."/>
            <person name="Mao J."/>
            <person name="Guo H."/>
            <person name="Dou H."/>
            <person name="Li T."/>
            <person name="Mu C."/>
            <person name="Jiang W."/>
            <person name="Fu Q."/>
            <person name="Fu X."/>
            <person name="Miao Y."/>
            <person name="Liu J."/>
            <person name="Yu Q."/>
            <person name="Li R."/>
            <person name="Liao H."/>
            <person name="Li X."/>
            <person name="Kong Y."/>
            <person name="Jiang Z."/>
            <person name="Chourrout D."/>
            <person name="Li R."/>
            <person name="Bao Z."/>
        </authorList>
    </citation>
    <scope>NUCLEOTIDE SEQUENCE [LARGE SCALE GENOMIC DNA]</scope>
    <source>
        <strain evidence="8 9">PY_sf001</strain>
    </source>
</reference>
<dbReference type="FunFam" id="2.40.160.120:FF:000002">
    <property type="entry name" value="Oxysterol-binding protein"/>
    <property type="match status" value="1"/>
</dbReference>
<dbReference type="InterPro" id="IPR018494">
    <property type="entry name" value="Oxysterol-bd_CS"/>
</dbReference>
<dbReference type="Proteomes" id="UP000242188">
    <property type="component" value="Unassembled WGS sequence"/>
</dbReference>
<feature type="domain" description="PH" evidence="7">
    <location>
        <begin position="76"/>
        <end position="173"/>
    </location>
</feature>
<evidence type="ECO:0000256" key="6">
    <source>
        <dbReference type="SAM" id="MobiDB-lite"/>
    </source>
</evidence>
<feature type="region of interest" description="Disordered" evidence="6">
    <location>
        <begin position="335"/>
        <end position="386"/>
    </location>
</feature>
<keyword evidence="1 5" id="KW-0813">Transport</keyword>
<dbReference type="Gene3D" id="2.30.29.30">
    <property type="entry name" value="Pleckstrin-homology domain (PH domain)/Phosphotyrosine-binding domain (PTB)"/>
    <property type="match status" value="1"/>
</dbReference>
<dbReference type="Pfam" id="PF01237">
    <property type="entry name" value="Oxysterol_BP"/>
    <property type="match status" value="1"/>
</dbReference>
<dbReference type="OrthoDB" id="14833at2759"/>
<evidence type="ECO:0000256" key="5">
    <source>
        <dbReference type="RuleBase" id="RU003845"/>
    </source>
</evidence>
<accession>A0A210QRW4</accession>
<proteinExistence type="inferred from homology"/>
<dbReference type="GO" id="GO:0032934">
    <property type="term" value="F:sterol binding"/>
    <property type="evidence" value="ECO:0007669"/>
    <property type="project" value="TreeGrafter"/>
</dbReference>
<protein>
    <recommendedName>
        <fullName evidence="5">Oxysterol-binding protein</fullName>
    </recommendedName>
</protein>
<dbReference type="InterPro" id="IPR037239">
    <property type="entry name" value="OSBP_sf"/>
</dbReference>
<comment type="caution">
    <text evidence="8">The sequence shown here is derived from an EMBL/GenBank/DDBJ whole genome shotgun (WGS) entry which is preliminary data.</text>
</comment>
<dbReference type="GO" id="GO:0006869">
    <property type="term" value="P:lipid transport"/>
    <property type="evidence" value="ECO:0007669"/>
    <property type="project" value="UniProtKB-KW"/>
</dbReference>
<evidence type="ECO:0000313" key="8">
    <source>
        <dbReference type="EMBL" id="OWF51482.1"/>
    </source>
</evidence>
<dbReference type="GO" id="GO:0016020">
    <property type="term" value="C:membrane"/>
    <property type="evidence" value="ECO:0007669"/>
    <property type="project" value="TreeGrafter"/>
</dbReference>
<dbReference type="Gene3D" id="2.40.160.120">
    <property type="match status" value="1"/>
</dbReference>
<name>A0A210QRW4_MIZYE</name>
<evidence type="ECO:0000256" key="2">
    <source>
        <dbReference type="ARBA" id="ARBA00023055"/>
    </source>
</evidence>
<dbReference type="SUPFAM" id="SSF50729">
    <property type="entry name" value="PH domain-like"/>
    <property type="match status" value="1"/>
</dbReference>
<dbReference type="Gene3D" id="1.10.287.2720">
    <property type="match status" value="1"/>
</dbReference>
<dbReference type="InterPro" id="IPR000648">
    <property type="entry name" value="Oxysterol-bd"/>
</dbReference>
<gene>
    <name evidence="8" type="ORF">KP79_PYT18449</name>
</gene>
<feature type="compositionally biased region" description="Polar residues" evidence="6">
    <location>
        <begin position="193"/>
        <end position="203"/>
    </location>
</feature>
<dbReference type="Pfam" id="PF00169">
    <property type="entry name" value="PH"/>
    <property type="match status" value="1"/>
</dbReference>
<dbReference type="FunFam" id="1.10.287.2720:FF:000001">
    <property type="entry name" value="Oxysterol-binding OBPalpha"/>
    <property type="match status" value="1"/>
</dbReference>
<dbReference type="InterPro" id="IPR011993">
    <property type="entry name" value="PH-like_dom_sf"/>
</dbReference>
<evidence type="ECO:0000256" key="4">
    <source>
        <dbReference type="RuleBase" id="RU003844"/>
    </source>
</evidence>
<dbReference type="EMBL" id="NEDP02002242">
    <property type="protein sequence ID" value="OWF51482.1"/>
    <property type="molecule type" value="Genomic_DNA"/>
</dbReference>
<keyword evidence="3" id="KW-0446">Lipid-binding</keyword>
<dbReference type="PANTHER" id="PTHR10972">
    <property type="entry name" value="OXYSTEROL-BINDING PROTEIN-RELATED"/>
    <property type="match status" value="1"/>
</dbReference>
<feature type="region of interest" description="Disordered" evidence="6">
    <location>
        <begin position="179"/>
        <end position="242"/>
    </location>
</feature>